<evidence type="ECO:0000313" key="4">
    <source>
        <dbReference type="EMBL" id="SFK33633.1"/>
    </source>
</evidence>
<feature type="transmembrane region" description="Helical" evidence="2">
    <location>
        <begin position="7"/>
        <end position="27"/>
    </location>
</feature>
<dbReference type="Pfam" id="PF02470">
    <property type="entry name" value="MlaD"/>
    <property type="match status" value="1"/>
</dbReference>
<evidence type="ECO:0000256" key="1">
    <source>
        <dbReference type="SAM" id="MobiDB-lite"/>
    </source>
</evidence>
<dbReference type="Proteomes" id="UP000323300">
    <property type="component" value="Unassembled WGS sequence"/>
</dbReference>
<evidence type="ECO:0000313" key="5">
    <source>
        <dbReference type="Proteomes" id="UP000323300"/>
    </source>
</evidence>
<feature type="region of interest" description="Disordered" evidence="1">
    <location>
        <begin position="438"/>
        <end position="457"/>
    </location>
</feature>
<reference evidence="4 5" key="1">
    <citation type="submission" date="2016-10" db="EMBL/GenBank/DDBJ databases">
        <authorList>
            <person name="Varghese N."/>
            <person name="Submissions S."/>
        </authorList>
    </citation>
    <scope>NUCLEOTIDE SEQUENCE [LARGE SCALE GENOMIC DNA]</scope>
    <source>
        <strain evidence="4 5">DSM 21822</strain>
    </source>
</reference>
<proteinExistence type="predicted"/>
<sequence length="457" mass="48413">METKANYVIVGIFTLAAILAAFGFVYWTAAIGDRGETIELRVRIPGSASGLTRGSAVLFNGVKVGDVRRVFIDVDNPSVAIADTIVDRYTPITRSTQADIGLAGLTGQANIELKGAVSKEPNILDEAEANGTVAEIVANPSAVTNLLQTAQDIFKRADSVLTQLEGFVGDARGPLTKTVQNAQKFSDALAANADGVQKFLSSVSALSDELAGVSGKLDGTLDAAEQLLRSVDRERVATIVANVETFTKSLSNRSQDLEKIIANVDTTVSSVNQFAGKATATLDKVDGVIGAVDPGTVREALSNIGKASETANRVAEEVAKVTDKFGDRADDIDQMISDAQQLTQRLNQASVRVDGVLAKVDSLLGSGEAQGVMADASATLKSFKEVADTLNKRLGTITDGFARFSNQGLREIEALAVDSRRSINRIEQAVSDLERNPQRILSGGDGEVRQFDGRARR</sequence>
<keyword evidence="2" id="KW-0812">Transmembrane</keyword>
<keyword evidence="5" id="KW-1185">Reference proteome</keyword>
<keyword evidence="2" id="KW-1133">Transmembrane helix</keyword>
<keyword evidence="2" id="KW-0472">Membrane</keyword>
<dbReference type="SUPFAM" id="SSF58104">
    <property type="entry name" value="Methyl-accepting chemotaxis protein (MCP) signaling domain"/>
    <property type="match status" value="1"/>
</dbReference>
<dbReference type="PANTHER" id="PTHR36698">
    <property type="entry name" value="BLL5892 PROTEIN"/>
    <property type="match status" value="1"/>
</dbReference>
<gene>
    <name evidence="4" type="ORF">SAMN04488498_10581</name>
</gene>
<feature type="domain" description="Mce/MlaD" evidence="3">
    <location>
        <begin position="47"/>
        <end position="114"/>
    </location>
</feature>
<accession>A0A1I3YPD0</accession>
<name>A0A1I3YPD0_9HYPH</name>
<evidence type="ECO:0000256" key="2">
    <source>
        <dbReference type="SAM" id="Phobius"/>
    </source>
</evidence>
<feature type="compositionally biased region" description="Basic and acidic residues" evidence="1">
    <location>
        <begin position="446"/>
        <end position="457"/>
    </location>
</feature>
<dbReference type="PANTHER" id="PTHR36698:SF2">
    <property type="entry name" value="MCE_MLAD DOMAIN-CONTAINING PROTEIN"/>
    <property type="match status" value="1"/>
</dbReference>
<dbReference type="EMBL" id="FOSL01000005">
    <property type="protein sequence ID" value="SFK33633.1"/>
    <property type="molecule type" value="Genomic_DNA"/>
</dbReference>
<dbReference type="OrthoDB" id="9808689at2"/>
<dbReference type="InterPro" id="IPR003399">
    <property type="entry name" value="Mce/MlaD"/>
</dbReference>
<dbReference type="AlphaFoldDB" id="A0A1I3YPD0"/>
<protein>
    <submittedName>
        <fullName evidence="4">Phospholipid/cholesterol/gamma-HCH transport system substrate-binding protein</fullName>
    </submittedName>
</protein>
<dbReference type="RefSeq" id="WP_149760115.1">
    <property type="nucleotide sequence ID" value="NZ_BSPE01000056.1"/>
</dbReference>
<organism evidence="4 5">
    <name type="scientific">Neomesorhizobium albiziae</name>
    <dbReference type="NCBI Taxonomy" id="335020"/>
    <lineage>
        <taxon>Bacteria</taxon>
        <taxon>Pseudomonadati</taxon>
        <taxon>Pseudomonadota</taxon>
        <taxon>Alphaproteobacteria</taxon>
        <taxon>Hyphomicrobiales</taxon>
        <taxon>Phyllobacteriaceae</taxon>
        <taxon>Neomesorhizobium</taxon>
    </lineage>
</organism>
<evidence type="ECO:0000259" key="3">
    <source>
        <dbReference type="Pfam" id="PF02470"/>
    </source>
</evidence>
<dbReference type="Gene3D" id="1.10.287.950">
    <property type="entry name" value="Methyl-accepting chemotaxis protein"/>
    <property type="match status" value="1"/>
</dbReference>